<dbReference type="STRING" id="83401.SAMN05421742_101230"/>
<name>A0A1G7U6I0_9PROT</name>
<organism evidence="1 2">
    <name type="scientific">Roseospirillum parvum</name>
    <dbReference type="NCBI Taxonomy" id="83401"/>
    <lineage>
        <taxon>Bacteria</taxon>
        <taxon>Pseudomonadati</taxon>
        <taxon>Pseudomonadota</taxon>
        <taxon>Alphaproteobacteria</taxon>
        <taxon>Rhodospirillales</taxon>
        <taxon>Rhodospirillaceae</taxon>
        <taxon>Roseospirillum</taxon>
    </lineage>
</organism>
<reference evidence="2" key="1">
    <citation type="submission" date="2016-10" db="EMBL/GenBank/DDBJ databases">
        <authorList>
            <person name="Varghese N."/>
            <person name="Submissions S."/>
        </authorList>
    </citation>
    <scope>NUCLEOTIDE SEQUENCE [LARGE SCALE GENOMIC DNA]</scope>
    <source>
        <strain evidence="2">930I</strain>
    </source>
</reference>
<dbReference type="EMBL" id="FNCV01000001">
    <property type="protein sequence ID" value="SDG43265.1"/>
    <property type="molecule type" value="Genomic_DNA"/>
</dbReference>
<accession>A0A1G7U6I0</accession>
<evidence type="ECO:0000313" key="1">
    <source>
        <dbReference type="EMBL" id="SDG43265.1"/>
    </source>
</evidence>
<gene>
    <name evidence="1" type="ORF">SAMN05421742_101230</name>
</gene>
<dbReference type="AlphaFoldDB" id="A0A1G7U6I0"/>
<dbReference type="RefSeq" id="WP_092614136.1">
    <property type="nucleotide sequence ID" value="NZ_FNCV01000001.1"/>
</dbReference>
<protein>
    <submittedName>
        <fullName evidence="1">Uncharacterized protein</fullName>
    </submittedName>
</protein>
<proteinExistence type="predicted"/>
<dbReference type="Proteomes" id="UP000217076">
    <property type="component" value="Unassembled WGS sequence"/>
</dbReference>
<keyword evidence="2" id="KW-1185">Reference proteome</keyword>
<sequence>MTGLVLLVDGDPRPIRRPVNLRLPGSDTVLLRVHGPDPARGIYRLARENANPGPYKLQGERTLSIEGTTLTEHYPSTWRPLAEIKASKVAAWKTQAASKLKPTDWYILRQSEGGAATPQAVLDYRAAVRAATNQAEATLDTLTDPEQAANLEPDWPTAGF</sequence>
<evidence type="ECO:0000313" key="2">
    <source>
        <dbReference type="Proteomes" id="UP000217076"/>
    </source>
</evidence>